<dbReference type="PROSITE" id="PS50931">
    <property type="entry name" value="HTH_LYSR"/>
    <property type="match status" value="1"/>
</dbReference>
<dbReference type="AlphaFoldDB" id="A0A2M8J6Z8"/>
<dbReference type="Proteomes" id="UP000231553">
    <property type="component" value="Unassembled WGS sequence"/>
</dbReference>
<dbReference type="PANTHER" id="PTHR30419:SF8">
    <property type="entry name" value="NITROGEN ASSIMILATION TRANSCRIPTIONAL ACTIVATOR-RELATED"/>
    <property type="match status" value="1"/>
</dbReference>
<protein>
    <submittedName>
        <fullName evidence="6">LysR family transcriptional regulator</fullName>
    </submittedName>
</protein>
<dbReference type="GO" id="GO:0005829">
    <property type="term" value="C:cytosol"/>
    <property type="evidence" value="ECO:0007669"/>
    <property type="project" value="TreeGrafter"/>
</dbReference>
<proteinExistence type="inferred from homology"/>
<keyword evidence="2" id="KW-0805">Transcription regulation</keyword>
<dbReference type="EMBL" id="PGTB01000001">
    <property type="protein sequence ID" value="PJE38560.1"/>
    <property type="molecule type" value="Genomic_DNA"/>
</dbReference>
<dbReference type="GO" id="GO:0003677">
    <property type="term" value="F:DNA binding"/>
    <property type="evidence" value="ECO:0007669"/>
    <property type="project" value="UniProtKB-KW"/>
</dbReference>
<dbReference type="RefSeq" id="WP_100160689.1">
    <property type="nucleotide sequence ID" value="NZ_PGTB01000001.1"/>
</dbReference>
<evidence type="ECO:0000256" key="3">
    <source>
        <dbReference type="ARBA" id="ARBA00023125"/>
    </source>
</evidence>
<evidence type="ECO:0000313" key="7">
    <source>
        <dbReference type="Proteomes" id="UP000231553"/>
    </source>
</evidence>
<dbReference type="PRINTS" id="PR00039">
    <property type="entry name" value="HTHLYSR"/>
</dbReference>
<dbReference type="SUPFAM" id="SSF46785">
    <property type="entry name" value="Winged helix' DNA-binding domain"/>
    <property type="match status" value="1"/>
</dbReference>
<dbReference type="Gene3D" id="1.10.10.10">
    <property type="entry name" value="Winged helix-like DNA-binding domain superfamily/Winged helix DNA-binding domain"/>
    <property type="match status" value="1"/>
</dbReference>
<keyword evidence="3" id="KW-0238">DNA-binding</keyword>
<evidence type="ECO:0000259" key="5">
    <source>
        <dbReference type="PROSITE" id="PS50931"/>
    </source>
</evidence>
<accession>A0A2M8J6Z8</accession>
<dbReference type="PANTHER" id="PTHR30419">
    <property type="entry name" value="HTH-TYPE TRANSCRIPTIONAL REGULATOR YBHD"/>
    <property type="match status" value="1"/>
</dbReference>
<dbReference type="InterPro" id="IPR036390">
    <property type="entry name" value="WH_DNA-bd_sf"/>
</dbReference>
<evidence type="ECO:0000256" key="2">
    <source>
        <dbReference type="ARBA" id="ARBA00023015"/>
    </source>
</evidence>
<evidence type="ECO:0000256" key="1">
    <source>
        <dbReference type="ARBA" id="ARBA00009437"/>
    </source>
</evidence>
<comment type="similarity">
    <text evidence="1">Belongs to the LysR transcriptional regulatory family.</text>
</comment>
<evidence type="ECO:0000256" key="4">
    <source>
        <dbReference type="ARBA" id="ARBA00023163"/>
    </source>
</evidence>
<dbReference type="Gene3D" id="3.40.190.10">
    <property type="entry name" value="Periplasmic binding protein-like II"/>
    <property type="match status" value="1"/>
</dbReference>
<dbReference type="InterPro" id="IPR036388">
    <property type="entry name" value="WH-like_DNA-bd_sf"/>
</dbReference>
<dbReference type="InterPro" id="IPR000847">
    <property type="entry name" value="LysR_HTH_N"/>
</dbReference>
<sequence length="303" mass="33324">MKLNQLRDFVAVAERGSLRAAARETGIAQPAITRSIQALEHSLGTQLFVREARGVHLTPVGEDFLLRAMSILNDVRRAGEAVRQKQGALEGELTLGFSIAAHFGVLSEVIAAFKRRFPSVRLRLVEGFFPTLQTDLRNGLLDAYVGPVPDDAHPTDLTVTKLFDNRRVVVGRCDHPLRGARTLADLVEAEWMTTSITRDAPDELRQVFADAGLQMPRLMYQTQSALSALVTLIQTDALAMMPVQWVEAPVVEGWLDCIPLDVDFAAPPIMLVQRIGLGTTPAGEYFVHLVRQLARSDSAHPDS</sequence>
<dbReference type="InterPro" id="IPR050950">
    <property type="entry name" value="HTH-type_LysR_regulators"/>
</dbReference>
<dbReference type="Pfam" id="PF03466">
    <property type="entry name" value="LysR_substrate"/>
    <property type="match status" value="1"/>
</dbReference>
<dbReference type="OrthoDB" id="9815174at2"/>
<dbReference type="FunFam" id="1.10.10.10:FF:000001">
    <property type="entry name" value="LysR family transcriptional regulator"/>
    <property type="match status" value="1"/>
</dbReference>
<keyword evidence="7" id="KW-1185">Reference proteome</keyword>
<keyword evidence="4" id="KW-0804">Transcription</keyword>
<dbReference type="GO" id="GO:0003700">
    <property type="term" value="F:DNA-binding transcription factor activity"/>
    <property type="evidence" value="ECO:0007669"/>
    <property type="project" value="InterPro"/>
</dbReference>
<dbReference type="InterPro" id="IPR005119">
    <property type="entry name" value="LysR_subst-bd"/>
</dbReference>
<name>A0A2M8J6Z8_9RHOB</name>
<evidence type="ECO:0000313" key="6">
    <source>
        <dbReference type="EMBL" id="PJE38560.1"/>
    </source>
</evidence>
<dbReference type="Pfam" id="PF00126">
    <property type="entry name" value="HTH_1"/>
    <property type="match status" value="1"/>
</dbReference>
<organism evidence="6 7">
    <name type="scientific">Pseudooceanicola lipolyticus</name>
    <dbReference type="NCBI Taxonomy" id="2029104"/>
    <lineage>
        <taxon>Bacteria</taxon>
        <taxon>Pseudomonadati</taxon>
        <taxon>Pseudomonadota</taxon>
        <taxon>Alphaproteobacteria</taxon>
        <taxon>Rhodobacterales</taxon>
        <taxon>Paracoccaceae</taxon>
        <taxon>Pseudooceanicola</taxon>
    </lineage>
</organism>
<dbReference type="SUPFAM" id="SSF53850">
    <property type="entry name" value="Periplasmic binding protein-like II"/>
    <property type="match status" value="1"/>
</dbReference>
<gene>
    <name evidence="6" type="ORF">CVM52_00070</name>
</gene>
<comment type="caution">
    <text evidence="6">The sequence shown here is derived from an EMBL/GenBank/DDBJ whole genome shotgun (WGS) entry which is preliminary data.</text>
</comment>
<reference evidence="6 7" key="1">
    <citation type="journal article" date="2018" name="Int. J. Syst. Evol. Microbiol.">
        <title>Pseudooceanicola lipolyticus sp. nov., a marine alphaproteobacterium, reclassification of Oceanicola flagellatus as Pseudooceanicola flagellatus comb. nov. and emended description of the genus Pseudooceanicola.</title>
        <authorList>
            <person name="Huang M.-M."/>
            <person name="Guo L.-L."/>
            <person name="Wu Y.-H."/>
            <person name="Lai Q.-L."/>
            <person name="Shao Z.-Z."/>
            <person name="Wang C.-S."/>
            <person name="Wu M."/>
            <person name="Xu X.-W."/>
        </authorList>
    </citation>
    <scope>NUCLEOTIDE SEQUENCE [LARGE SCALE GENOMIC DNA]</scope>
    <source>
        <strain evidence="6 7">157</strain>
    </source>
</reference>
<feature type="domain" description="HTH lysR-type" evidence="5">
    <location>
        <begin position="1"/>
        <end position="58"/>
    </location>
</feature>